<proteinExistence type="predicted"/>
<gene>
    <name evidence="1" type="ORF">GKQ51_04435</name>
</gene>
<dbReference type="RefSeq" id="WP_198867324.1">
    <property type="nucleotide sequence ID" value="NZ_CP066310.1"/>
</dbReference>
<dbReference type="AlphaFoldDB" id="A0AAQ0C027"/>
<accession>A0AAQ0C027</accession>
<protein>
    <submittedName>
        <fullName evidence="1">Uncharacterized protein</fullName>
    </submittedName>
</protein>
<evidence type="ECO:0000313" key="2">
    <source>
        <dbReference type="Proteomes" id="UP000596192"/>
    </source>
</evidence>
<organism evidence="1 2">
    <name type="scientific">Azotobacter chroococcum</name>
    <dbReference type="NCBI Taxonomy" id="353"/>
    <lineage>
        <taxon>Bacteria</taxon>
        <taxon>Pseudomonadati</taxon>
        <taxon>Pseudomonadota</taxon>
        <taxon>Gammaproteobacteria</taxon>
        <taxon>Pseudomonadales</taxon>
        <taxon>Pseudomonadaceae</taxon>
        <taxon>Azotobacter</taxon>
    </lineage>
</organism>
<sequence>MYAQSLDVRFEAVRTLQGLLARHLPGSRRYEQVEHAIDLALNESRIADEYLVRNVLRDAQRIRDRFSNNHPCLPLVGGESADELNISDPGERFEQLVDQESPEQIAIADRTVCTMLKKVEGSPLIINRVFEGMVGGVTVSELATATGFSTSYLSKIRMALSASAKAHLAVAEV</sequence>
<reference evidence="1 2" key="1">
    <citation type="submission" date="2020-12" db="EMBL/GenBank/DDBJ databases">
        <title>Genomic Analysis and Response surface optimization of nitrogen-fixing conditions for A. chroococcum strain HR1, Isolation from rhizosphere soil.</title>
        <authorList>
            <person name="Li J."/>
            <person name="Yang H."/>
            <person name="Liu H."/>
            <person name="Wang C."/>
            <person name="Tian Y."/>
            <person name="Lu X.Y."/>
        </authorList>
    </citation>
    <scope>NUCLEOTIDE SEQUENCE [LARGE SCALE GENOMIC DNA]</scope>
    <source>
        <strain evidence="1 2">HR1</strain>
    </source>
</reference>
<dbReference type="Proteomes" id="UP000596192">
    <property type="component" value="Chromosome"/>
</dbReference>
<dbReference type="EMBL" id="CP066310">
    <property type="protein sequence ID" value="QQE89594.1"/>
    <property type="molecule type" value="Genomic_DNA"/>
</dbReference>
<evidence type="ECO:0000313" key="1">
    <source>
        <dbReference type="EMBL" id="QQE89594.1"/>
    </source>
</evidence>
<name>A0AAQ0C027_9GAMM</name>